<feature type="domain" description="EamA" evidence="7">
    <location>
        <begin position="50"/>
        <end position="182"/>
    </location>
</feature>
<evidence type="ECO:0000256" key="6">
    <source>
        <dbReference type="SAM" id="Phobius"/>
    </source>
</evidence>
<reference evidence="8" key="1">
    <citation type="submission" date="2021-04" db="EMBL/GenBank/DDBJ databases">
        <authorList>
            <person name="Yoon J."/>
        </authorList>
    </citation>
    <scope>NUCLEOTIDE SEQUENCE</scope>
    <source>
        <strain evidence="8">KMU-90</strain>
    </source>
</reference>
<evidence type="ECO:0000256" key="3">
    <source>
        <dbReference type="ARBA" id="ARBA00022692"/>
    </source>
</evidence>
<dbReference type="AlphaFoldDB" id="A0A8J8B9Q9"/>
<keyword evidence="3 6" id="KW-0812">Transmembrane</keyword>
<evidence type="ECO:0000256" key="2">
    <source>
        <dbReference type="ARBA" id="ARBA00022475"/>
    </source>
</evidence>
<organism evidence="8 9">
    <name type="scientific">Thetidibacter halocola</name>
    <dbReference type="NCBI Taxonomy" id="2827239"/>
    <lineage>
        <taxon>Bacteria</taxon>
        <taxon>Pseudomonadati</taxon>
        <taxon>Pseudomonadota</taxon>
        <taxon>Alphaproteobacteria</taxon>
        <taxon>Rhodobacterales</taxon>
        <taxon>Roseobacteraceae</taxon>
        <taxon>Thetidibacter</taxon>
    </lineage>
</organism>
<sequence length="335" mass="35257">MGLAAVAGHACGPPPHRQGAGVSQASQDLCRRGVLAVSALAEGGLSPAARGHLAMLAFSALVAGSFSLGGIAAPFIDPAALNAVRFIIGAAVMWALTVALGGVDRAALAAPWRYFALAGLYVIYFVTMFEGLKTADPVSMAAVFTLNPALTAVFGYLVVRQVTTPWMALAIAVGGAGALWVIFDADLEALRAFEIGRGESIFFWGCVAHALYSPLLRRLNRGEQALTFNAGILTAGAIILCLWGWRGLMETDWMALPTIVWVTILYVAVAATGLTFAIVRYATLRLPSAKVMAYTYLTPCWVILWEIALGKGVPPALVLPGVALTALALLMLLRD</sequence>
<name>A0A8J8B9Q9_9RHOB</name>
<evidence type="ECO:0000313" key="8">
    <source>
        <dbReference type="EMBL" id="MBS0125805.1"/>
    </source>
</evidence>
<feature type="transmembrane region" description="Helical" evidence="6">
    <location>
        <begin position="195"/>
        <end position="213"/>
    </location>
</feature>
<dbReference type="GO" id="GO:0005886">
    <property type="term" value="C:plasma membrane"/>
    <property type="evidence" value="ECO:0007669"/>
    <property type="project" value="UniProtKB-SubCell"/>
</dbReference>
<keyword evidence="9" id="KW-1185">Reference proteome</keyword>
<dbReference type="InterPro" id="IPR051258">
    <property type="entry name" value="Diverse_Substrate_Transporter"/>
</dbReference>
<feature type="transmembrane region" description="Helical" evidence="6">
    <location>
        <begin position="82"/>
        <end position="102"/>
    </location>
</feature>
<keyword evidence="4 6" id="KW-1133">Transmembrane helix</keyword>
<dbReference type="PANTHER" id="PTHR42920">
    <property type="entry name" value="OS03G0707200 PROTEIN-RELATED"/>
    <property type="match status" value="1"/>
</dbReference>
<evidence type="ECO:0000256" key="4">
    <source>
        <dbReference type="ARBA" id="ARBA00022989"/>
    </source>
</evidence>
<dbReference type="EMBL" id="JAGTUU010000007">
    <property type="protein sequence ID" value="MBS0125805.1"/>
    <property type="molecule type" value="Genomic_DNA"/>
</dbReference>
<feature type="transmembrane region" description="Helical" evidence="6">
    <location>
        <begin position="114"/>
        <end position="132"/>
    </location>
</feature>
<comment type="caution">
    <text evidence="8">The sequence shown here is derived from an EMBL/GenBank/DDBJ whole genome shotgun (WGS) entry which is preliminary data.</text>
</comment>
<dbReference type="Pfam" id="PF00892">
    <property type="entry name" value="EamA"/>
    <property type="match status" value="2"/>
</dbReference>
<evidence type="ECO:0000256" key="5">
    <source>
        <dbReference type="ARBA" id="ARBA00023136"/>
    </source>
</evidence>
<dbReference type="InterPro" id="IPR000620">
    <property type="entry name" value="EamA_dom"/>
</dbReference>
<feature type="transmembrane region" description="Helical" evidence="6">
    <location>
        <begin position="138"/>
        <end position="159"/>
    </location>
</feature>
<feature type="transmembrane region" description="Helical" evidence="6">
    <location>
        <begin position="316"/>
        <end position="333"/>
    </location>
</feature>
<dbReference type="PANTHER" id="PTHR42920:SF11">
    <property type="entry name" value="INNER MEMBRANE PROTEIN YTFF"/>
    <property type="match status" value="1"/>
</dbReference>
<feature type="transmembrane region" description="Helical" evidence="6">
    <location>
        <begin position="53"/>
        <end position="76"/>
    </location>
</feature>
<keyword evidence="2" id="KW-1003">Cell membrane</keyword>
<comment type="subcellular location">
    <subcellularLocation>
        <location evidence="1">Cell membrane</location>
        <topology evidence="1">Multi-pass membrane protein</topology>
    </subcellularLocation>
</comment>
<dbReference type="SUPFAM" id="SSF103481">
    <property type="entry name" value="Multidrug resistance efflux transporter EmrE"/>
    <property type="match status" value="1"/>
</dbReference>
<feature type="domain" description="EamA" evidence="7">
    <location>
        <begin position="198"/>
        <end position="333"/>
    </location>
</feature>
<evidence type="ECO:0000313" key="9">
    <source>
        <dbReference type="Proteomes" id="UP000681356"/>
    </source>
</evidence>
<dbReference type="Proteomes" id="UP000681356">
    <property type="component" value="Unassembled WGS sequence"/>
</dbReference>
<accession>A0A8J8B9Q9</accession>
<evidence type="ECO:0000259" key="7">
    <source>
        <dbReference type="Pfam" id="PF00892"/>
    </source>
</evidence>
<proteinExistence type="predicted"/>
<dbReference type="InterPro" id="IPR037185">
    <property type="entry name" value="EmrE-like"/>
</dbReference>
<feature type="transmembrane region" description="Helical" evidence="6">
    <location>
        <begin position="291"/>
        <end position="310"/>
    </location>
</feature>
<protein>
    <submittedName>
        <fullName evidence="8">DMT family transporter</fullName>
    </submittedName>
</protein>
<gene>
    <name evidence="8" type="ORF">KB874_17110</name>
</gene>
<feature type="transmembrane region" description="Helical" evidence="6">
    <location>
        <begin position="225"/>
        <end position="246"/>
    </location>
</feature>
<keyword evidence="5 6" id="KW-0472">Membrane</keyword>
<feature type="transmembrane region" description="Helical" evidence="6">
    <location>
        <begin position="166"/>
        <end position="183"/>
    </location>
</feature>
<feature type="transmembrane region" description="Helical" evidence="6">
    <location>
        <begin position="258"/>
        <end position="279"/>
    </location>
</feature>
<evidence type="ECO:0000256" key="1">
    <source>
        <dbReference type="ARBA" id="ARBA00004651"/>
    </source>
</evidence>